<protein>
    <recommendedName>
        <fullName evidence="8">Sugar phosphate transporter domain-containing protein</fullName>
    </recommendedName>
</protein>
<dbReference type="RefSeq" id="XP_024722632.1">
    <property type="nucleotide sequence ID" value="XM_024861730.1"/>
</dbReference>
<dbReference type="GO" id="GO:0000139">
    <property type="term" value="C:Golgi membrane"/>
    <property type="evidence" value="ECO:0007669"/>
    <property type="project" value="InterPro"/>
</dbReference>
<dbReference type="OrthoDB" id="408493at2759"/>
<keyword evidence="2 5" id="KW-0812">Transmembrane</keyword>
<dbReference type="NCBIfam" id="TIGR00803">
    <property type="entry name" value="nst"/>
    <property type="match status" value="2"/>
</dbReference>
<dbReference type="InParanoid" id="A0A2T3B6S8"/>
<feature type="transmembrane region" description="Helical" evidence="5">
    <location>
        <begin position="278"/>
        <end position="306"/>
    </location>
</feature>
<keyword evidence="7" id="KW-1185">Reference proteome</keyword>
<feature type="transmembrane region" description="Helical" evidence="5">
    <location>
        <begin position="312"/>
        <end position="329"/>
    </location>
</feature>
<evidence type="ECO:0008006" key="8">
    <source>
        <dbReference type="Google" id="ProtNLM"/>
    </source>
</evidence>
<evidence type="ECO:0000256" key="5">
    <source>
        <dbReference type="SAM" id="Phobius"/>
    </source>
</evidence>
<keyword evidence="3 5" id="KW-1133">Transmembrane helix</keyword>
<comment type="subcellular location">
    <subcellularLocation>
        <location evidence="1">Membrane</location>
        <topology evidence="1">Multi-pass membrane protein</topology>
    </subcellularLocation>
</comment>
<evidence type="ECO:0000256" key="3">
    <source>
        <dbReference type="ARBA" id="ARBA00022989"/>
    </source>
</evidence>
<dbReference type="Pfam" id="PF04142">
    <property type="entry name" value="Nuc_sug_transp"/>
    <property type="match status" value="1"/>
</dbReference>
<name>A0A2T3B6S8_AMORE</name>
<evidence type="ECO:0000256" key="1">
    <source>
        <dbReference type="ARBA" id="ARBA00004141"/>
    </source>
</evidence>
<dbReference type="InterPro" id="IPR007271">
    <property type="entry name" value="Nuc_sug_transpt"/>
</dbReference>
<sequence>MALKSSYGMPNSINPGKKYFFLLILVLQNSALILTLHYTRVTPVAGKGRYLTSTAILLAEAIKLVVSLAFSLYDRSRAYPSTSLLGHLKPLCKSVFAGDSWKLTIPALLYTLQSSLLYTAISNLDVVTFQINYQLKILTTALFSVKFLGRQLSSTRWLALVLLAFGIAIVQIPEPRQILRFLHLASDAPRVFERVEGSQDGVAERPLMNASKGFAAVVAASVLSGLTGVYFEKVVKDSANSVSIWTRNVQLSFYSLFPALFLGVLYRDGHEIRENGFFVGYSGLVWMTIILQVLGGITVAVCVAHMDNIIKNFAVSISIVFSFLIEVCFFKTSITVNFVFGAAAVILAIYLYSRRAPLLT</sequence>
<dbReference type="EMBL" id="KZ679009">
    <property type="protein sequence ID" value="PSS22477.1"/>
    <property type="molecule type" value="Genomic_DNA"/>
</dbReference>
<feature type="transmembrane region" description="Helical" evidence="5">
    <location>
        <begin position="251"/>
        <end position="266"/>
    </location>
</feature>
<evidence type="ECO:0000313" key="6">
    <source>
        <dbReference type="EMBL" id="PSS22477.1"/>
    </source>
</evidence>
<dbReference type="STRING" id="857342.A0A2T3B6S8"/>
<gene>
    <name evidence="6" type="ORF">M430DRAFT_119018</name>
</gene>
<evidence type="ECO:0000313" key="7">
    <source>
        <dbReference type="Proteomes" id="UP000241818"/>
    </source>
</evidence>
<feature type="transmembrane region" description="Helical" evidence="5">
    <location>
        <begin position="336"/>
        <end position="353"/>
    </location>
</feature>
<proteinExistence type="predicted"/>
<dbReference type="GO" id="GO:0015165">
    <property type="term" value="F:pyrimidine nucleotide-sugar transmembrane transporter activity"/>
    <property type="evidence" value="ECO:0007669"/>
    <property type="project" value="InterPro"/>
</dbReference>
<feature type="transmembrane region" description="Helical" evidence="5">
    <location>
        <begin position="20"/>
        <end position="38"/>
    </location>
</feature>
<organism evidence="6 7">
    <name type="scientific">Amorphotheca resinae ATCC 22711</name>
    <dbReference type="NCBI Taxonomy" id="857342"/>
    <lineage>
        <taxon>Eukaryota</taxon>
        <taxon>Fungi</taxon>
        <taxon>Dikarya</taxon>
        <taxon>Ascomycota</taxon>
        <taxon>Pezizomycotina</taxon>
        <taxon>Leotiomycetes</taxon>
        <taxon>Helotiales</taxon>
        <taxon>Amorphothecaceae</taxon>
        <taxon>Amorphotheca</taxon>
    </lineage>
</organism>
<dbReference type="SUPFAM" id="SSF103481">
    <property type="entry name" value="Multidrug resistance efflux transporter EmrE"/>
    <property type="match status" value="1"/>
</dbReference>
<dbReference type="Proteomes" id="UP000241818">
    <property type="component" value="Unassembled WGS sequence"/>
</dbReference>
<feature type="transmembrane region" description="Helical" evidence="5">
    <location>
        <begin position="213"/>
        <end position="231"/>
    </location>
</feature>
<reference evidence="6 7" key="1">
    <citation type="journal article" date="2018" name="New Phytol.">
        <title>Comparative genomics and transcriptomics depict ericoid mycorrhizal fungi as versatile saprotrophs and plant mutualists.</title>
        <authorList>
            <person name="Martino E."/>
            <person name="Morin E."/>
            <person name="Grelet G.A."/>
            <person name="Kuo A."/>
            <person name="Kohler A."/>
            <person name="Daghino S."/>
            <person name="Barry K.W."/>
            <person name="Cichocki N."/>
            <person name="Clum A."/>
            <person name="Dockter R.B."/>
            <person name="Hainaut M."/>
            <person name="Kuo R.C."/>
            <person name="LaButti K."/>
            <person name="Lindahl B.D."/>
            <person name="Lindquist E.A."/>
            <person name="Lipzen A."/>
            <person name="Khouja H.R."/>
            <person name="Magnuson J."/>
            <person name="Murat C."/>
            <person name="Ohm R.A."/>
            <person name="Singer S.W."/>
            <person name="Spatafora J.W."/>
            <person name="Wang M."/>
            <person name="Veneault-Fourrey C."/>
            <person name="Henrissat B."/>
            <person name="Grigoriev I.V."/>
            <person name="Martin F.M."/>
            <person name="Perotto S."/>
        </authorList>
    </citation>
    <scope>NUCLEOTIDE SEQUENCE [LARGE SCALE GENOMIC DNA]</scope>
    <source>
        <strain evidence="6 7">ATCC 22711</strain>
    </source>
</reference>
<evidence type="ECO:0000256" key="4">
    <source>
        <dbReference type="ARBA" id="ARBA00023136"/>
    </source>
</evidence>
<accession>A0A2T3B6S8</accession>
<evidence type="ECO:0000256" key="2">
    <source>
        <dbReference type="ARBA" id="ARBA00022692"/>
    </source>
</evidence>
<keyword evidence="4 5" id="KW-0472">Membrane</keyword>
<dbReference type="GeneID" id="36569811"/>
<dbReference type="AlphaFoldDB" id="A0A2T3B6S8"/>
<dbReference type="PIRSF" id="PIRSF005799">
    <property type="entry name" value="UDP-gal_transpt"/>
    <property type="match status" value="1"/>
</dbReference>
<feature type="transmembrane region" description="Helical" evidence="5">
    <location>
        <begin position="154"/>
        <end position="172"/>
    </location>
</feature>
<dbReference type="InterPro" id="IPR037185">
    <property type="entry name" value="EmrE-like"/>
</dbReference>
<dbReference type="PANTHER" id="PTHR10231">
    <property type="entry name" value="NUCLEOTIDE-SUGAR TRANSMEMBRANE TRANSPORTER"/>
    <property type="match status" value="1"/>
</dbReference>
<feature type="transmembrane region" description="Helical" evidence="5">
    <location>
        <begin position="50"/>
        <end position="73"/>
    </location>
</feature>